<dbReference type="UniPathway" id="UPA00988"/>
<protein>
    <recommendedName>
        <fullName evidence="5">Ubiquitin-related modifier 1</fullName>
    </recommendedName>
</protein>
<dbReference type="GO" id="GO:0005737">
    <property type="term" value="C:cytoplasm"/>
    <property type="evidence" value="ECO:0007669"/>
    <property type="project" value="UniProtKB-SubCell"/>
</dbReference>
<dbReference type="VEuPathDB" id="FungiDB:CC77DRAFT_931258"/>
<evidence type="ECO:0000313" key="6">
    <source>
        <dbReference type="EMBL" id="RYN81000.1"/>
    </source>
</evidence>
<evidence type="ECO:0000256" key="2">
    <source>
        <dbReference type="ARBA" id="ARBA00022499"/>
    </source>
</evidence>
<evidence type="ECO:0000256" key="1">
    <source>
        <dbReference type="ARBA" id="ARBA00022490"/>
    </source>
</evidence>
<dbReference type="InterPro" id="IPR015221">
    <property type="entry name" value="Urm1"/>
</dbReference>
<keyword evidence="1 5" id="KW-0963">Cytoplasm</keyword>
<sequence>MKDPRKELFVLDDTVRPGILVLINEADWELEGEDKYEVQKGDHIMFVSTLHGG</sequence>
<dbReference type="Pfam" id="PF09138">
    <property type="entry name" value="Urm1"/>
    <property type="match status" value="1"/>
</dbReference>
<comment type="subcellular location">
    <subcellularLocation>
        <location evidence="5">Cytoplasm</location>
    </subcellularLocation>
</comment>
<evidence type="ECO:0000256" key="5">
    <source>
        <dbReference type="RuleBase" id="RU361182"/>
    </source>
</evidence>
<dbReference type="GO" id="GO:0034227">
    <property type="term" value="P:tRNA thio-modification"/>
    <property type="evidence" value="ECO:0007669"/>
    <property type="project" value="InterPro"/>
</dbReference>
<evidence type="ECO:0000256" key="3">
    <source>
        <dbReference type="ARBA" id="ARBA00022694"/>
    </source>
</evidence>
<dbReference type="InterPro" id="IPR012675">
    <property type="entry name" value="Beta-grasp_dom_sf"/>
</dbReference>
<keyword evidence="2" id="KW-1017">Isopeptide bond</keyword>
<reference evidence="7" key="1">
    <citation type="journal article" date="2019" name="bioRxiv">
        <title>Genomics, evolutionary history and diagnostics of the Alternaria alternata species group including apple and Asian pear pathotypes.</title>
        <authorList>
            <person name="Armitage A.D."/>
            <person name="Cockerton H.M."/>
            <person name="Sreenivasaprasad S."/>
            <person name="Woodhall J.W."/>
            <person name="Lane C.R."/>
            <person name="Harrison R.J."/>
            <person name="Clarkson J.P."/>
        </authorList>
    </citation>
    <scope>NUCLEOTIDE SEQUENCE [LARGE SCALE GENOMIC DNA]</scope>
    <source>
        <strain evidence="7">FERA 1177</strain>
    </source>
</reference>
<evidence type="ECO:0000256" key="4">
    <source>
        <dbReference type="ARBA" id="ARBA00022786"/>
    </source>
</evidence>
<dbReference type="InterPro" id="IPR016155">
    <property type="entry name" value="Mopterin_synth/thiamin_S_b"/>
</dbReference>
<proteinExistence type="inferred from homology"/>
<accession>A0A4Q4NPS0</accession>
<name>A0A4Q4NPS0_ALTAL</name>
<gene>
    <name evidence="6" type="ORF">AA0117_g2915</name>
</gene>
<comment type="similarity">
    <text evidence="5">Belongs to the URM1 family.</text>
</comment>
<dbReference type="Gene3D" id="3.10.20.30">
    <property type="match status" value="1"/>
</dbReference>
<comment type="caution">
    <text evidence="6">The sequence shown here is derived from an EMBL/GenBank/DDBJ whole genome shotgun (WGS) entry which is preliminary data.</text>
</comment>
<comment type="pathway">
    <text evidence="5">tRNA modification; 5-methoxycarbonylmethyl-2-thiouridine-tRNA biosynthesis.</text>
</comment>
<keyword evidence="4" id="KW-0833">Ubl conjugation pathway</keyword>
<dbReference type="EMBL" id="PDXD01000003">
    <property type="protein sequence ID" value="RYN81000.1"/>
    <property type="molecule type" value="Genomic_DNA"/>
</dbReference>
<dbReference type="SUPFAM" id="SSF54285">
    <property type="entry name" value="MoaD/ThiS"/>
    <property type="match status" value="1"/>
</dbReference>
<keyword evidence="3 5" id="KW-0819">tRNA processing</keyword>
<evidence type="ECO:0000313" key="7">
    <source>
        <dbReference type="Proteomes" id="UP000291422"/>
    </source>
</evidence>
<dbReference type="AlphaFoldDB" id="A0A4Q4NPS0"/>
<dbReference type="Proteomes" id="UP000291422">
    <property type="component" value="Unassembled WGS sequence"/>
</dbReference>
<organism evidence="6 7">
    <name type="scientific">Alternaria alternata</name>
    <name type="common">Alternaria rot fungus</name>
    <name type="synonym">Torula alternata</name>
    <dbReference type="NCBI Taxonomy" id="5599"/>
    <lineage>
        <taxon>Eukaryota</taxon>
        <taxon>Fungi</taxon>
        <taxon>Dikarya</taxon>
        <taxon>Ascomycota</taxon>
        <taxon>Pezizomycotina</taxon>
        <taxon>Dothideomycetes</taxon>
        <taxon>Pleosporomycetidae</taxon>
        <taxon>Pleosporales</taxon>
        <taxon>Pleosporineae</taxon>
        <taxon>Pleosporaceae</taxon>
        <taxon>Alternaria</taxon>
        <taxon>Alternaria sect. Alternaria</taxon>
        <taxon>Alternaria alternata complex</taxon>
    </lineage>
</organism>
<dbReference type="PANTHER" id="PTHR14986">
    <property type="entry name" value="RURM1 PROTEIN"/>
    <property type="match status" value="1"/>
</dbReference>